<feature type="region of interest" description="Disordered" evidence="2">
    <location>
        <begin position="631"/>
        <end position="714"/>
    </location>
</feature>
<dbReference type="EMBL" id="JAWQEG010000749">
    <property type="protein sequence ID" value="KAK3885942.1"/>
    <property type="molecule type" value="Genomic_DNA"/>
</dbReference>
<organism evidence="4 5">
    <name type="scientific">Petrolisthes cinctipes</name>
    <name type="common">Flat porcelain crab</name>
    <dbReference type="NCBI Taxonomy" id="88211"/>
    <lineage>
        <taxon>Eukaryota</taxon>
        <taxon>Metazoa</taxon>
        <taxon>Ecdysozoa</taxon>
        <taxon>Arthropoda</taxon>
        <taxon>Crustacea</taxon>
        <taxon>Multicrustacea</taxon>
        <taxon>Malacostraca</taxon>
        <taxon>Eumalacostraca</taxon>
        <taxon>Eucarida</taxon>
        <taxon>Decapoda</taxon>
        <taxon>Pleocyemata</taxon>
        <taxon>Anomura</taxon>
        <taxon>Galatheoidea</taxon>
        <taxon>Porcellanidae</taxon>
        <taxon>Petrolisthes</taxon>
    </lineage>
</organism>
<sequence>MCLNVKRAYTSAHLKNTFHRKLMCHHGDKRHHGKKKLYTGCNLIVDIKIRVVTTKTNRKDPGRRHHPCVVLIKGSHNHPTESTTALKQLRVLPETKEEFYQYFCMGMSAPQAARYHKDKLEILNVHGVSNNSVNPKYRAIVYMRDNWLKENPCRVEEEEEDMFAAIRKYASENPGCRIELETCGDRYTAVLVTDFMLRVHKEFREAGEVVFVDTTWRKDKKHTSVTPLLCTGPAGTAPLGIIFSSSLDEYSYTTGFRLLKNMLGDSAFHGQGHPNCFITDGKDTEWRALKTIWPDSSVYLCIFHILQQAWQWLCDASHGIKKEQRPRLMMIAKELFYADTHCKFQYHWNSFCQSADAHQFPNFASYLARLVERQQEWTIMDRLGNFLHGHHTNNYAESALGIIKDIILNRCKSYNTGQLVLFMSDIFNSFMQNRLLDMALGRKHVKFVTKNPIPMTDIRCIDSCKYTVKSQTQEGEEHTVDLQVGICDCTSGETGDICKHQIACTEFYACSLPQAYKSSTETRQWLAGVALGNEKMPSPEFFSEMTVEGADLEPLMNAFAPPKPNVIKDEKIDTTGLQSVLQTVICQYADDFTPSALECFKNRLKKIKSANQLNSFLNHAGSAALRAVAAGKNNKITKRRTSKPRGGGNAGRGAGSTGRGGGSTGRGGGSTGRGGGSTGKGRGSTGRGRGRGRKRKADVTDNNVTDNSESSVKQQVEYVPPITNYNNTNNTFTEQPREYPTNYIDLKDPREFVATYDTSKDPRENHYVSNYVPVSG</sequence>
<proteinExistence type="predicted"/>
<feature type="domain" description="SWIM-type" evidence="3">
    <location>
        <begin position="466"/>
        <end position="509"/>
    </location>
</feature>
<reference evidence="4" key="1">
    <citation type="submission" date="2023-10" db="EMBL/GenBank/DDBJ databases">
        <title>Genome assemblies of two species of porcelain crab, Petrolisthes cinctipes and Petrolisthes manimaculis (Anomura: Porcellanidae).</title>
        <authorList>
            <person name="Angst P."/>
        </authorList>
    </citation>
    <scope>NUCLEOTIDE SEQUENCE</scope>
    <source>
        <strain evidence="4">PB745_01</strain>
        <tissue evidence="4">Gill</tissue>
    </source>
</reference>
<gene>
    <name evidence="4" type="ORF">Pcinc_009875</name>
</gene>
<feature type="compositionally biased region" description="Gly residues" evidence="2">
    <location>
        <begin position="645"/>
        <end position="687"/>
    </location>
</feature>
<evidence type="ECO:0000256" key="1">
    <source>
        <dbReference type="PROSITE-ProRule" id="PRU00325"/>
    </source>
</evidence>
<dbReference type="InterPro" id="IPR018289">
    <property type="entry name" value="MULE_transposase_dom"/>
</dbReference>
<dbReference type="GO" id="GO:0008270">
    <property type="term" value="F:zinc ion binding"/>
    <property type="evidence" value="ECO:0007669"/>
    <property type="project" value="UniProtKB-KW"/>
</dbReference>
<protein>
    <recommendedName>
        <fullName evidence="3">SWIM-type domain-containing protein</fullName>
    </recommendedName>
</protein>
<dbReference type="InterPro" id="IPR007527">
    <property type="entry name" value="Znf_SWIM"/>
</dbReference>
<keyword evidence="1" id="KW-0863">Zinc-finger</keyword>
<dbReference type="PANTHER" id="PTHR35385">
    <property type="entry name" value="PROTEIN B, PUTATIVE-RELATED-RELATED"/>
    <property type="match status" value="1"/>
</dbReference>
<dbReference type="PANTHER" id="PTHR35385:SF2">
    <property type="entry name" value="PROTEIN B, PUTATIVE-RELATED"/>
    <property type="match status" value="1"/>
</dbReference>
<keyword evidence="1" id="KW-0479">Metal-binding</keyword>
<comment type="caution">
    <text evidence="4">The sequence shown here is derived from an EMBL/GenBank/DDBJ whole genome shotgun (WGS) entry which is preliminary data.</text>
</comment>
<dbReference type="AlphaFoldDB" id="A0AAE1G456"/>
<dbReference type="Proteomes" id="UP001286313">
    <property type="component" value="Unassembled WGS sequence"/>
</dbReference>
<accession>A0AAE1G456</accession>
<name>A0AAE1G456_PETCI</name>
<keyword evidence="5" id="KW-1185">Reference proteome</keyword>
<evidence type="ECO:0000259" key="3">
    <source>
        <dbReference type="PROSITE" id="PS50966"/>
    </source>
</evidence>
<evidence type="ECO:0000313" key="4">
    <source>
        <dbReference type="EMBL" id="KAK3885942.1"/>
    </source>
</evidence>
<feature type="compositionally biased region" description="Polar residues" evidence="2">
    <location>
        <begin position="700"/>
        <end position="714"/>
    </location>
</feature>
<keyword evidence="1" id="KW-0862">Zinc</keyword>
<dbReference type="Pfam" id="PF10551">
    <property type="entry name" value="MULE"/>
    <property type="match status" value="1"/>
</dbReference>
<dbReference type="PROSITE" id="PS50966">
    <property type="entry name" value="ZF_SWIM"/>
    <property type="match status" value="1"/>
</dbReference>
<evidence type="ECO:0000256" key="2">
    <source>
        <dbReference type="SAM" id="MobiDB-lite"/>
    </source>
</evidence>
<evidence type="ECO:0000313" key="5">
    <source>
        <dbReference type="Proteomes" id="UP001286313"/>
    </source>
</evidence>